<dbReference type="EMBL" id="JAGTTL010000004">
    <property type="protein sequence ID" value="KAK6324115.1"/>
    <property type="molecule type" value="Genomic_DNA"/>
</dbReference>
<dbReference type="PANTHER" id="PTHR11861">
    <property type="entry name" value="MELANOCYTE PROTEIN PMEL 17-RELATED"/>
    <property type="match status" value="1"/>
</dbReference>
<dbReference type="InterPro" id="IPR000601">
    <property type="entry name" value="PKD_dom"/>
</dbReference>
<feature type="domain" description="PKD" evidence="5">
    <location>
        <begin position="348"/>
        <end position="387"/>
    </location>
</feature>
<accession>A0AAN8MHN2</accession>
<gene>
    <name evidence="6" type="ORF">J4Q44_G00064540</name>
</gene>
<evidence type="ECO:0000313" key="6">
    <source>
        <dbReference type="EMBL" id="KAK6324115.1"/>
    </source>
</evidence>
<evidence type="ECO:0000313" key="7">
    <source>
        <dbReference type="Proteomes" id="UP001356427"/>
    </source>
</evidence>
<dbReference type="AlphaFoldDB" id="A0AAN8MHN2"/>
<keyword evidence="4" id="KW-1133">Transmembrane helix</keyword>
<dbReference type="Pfam" id="PF26141">
    <property type="entry name" value="PMEL_NMB_N"/>
    <property type="match status" value="1"/>
</dbReference>
<dbReference type="Pfam" id="PF00801">
    <property type="entry name" value="PKD"/>
    <property type="match status" value="1"/>
</dbReference>
<dbReference type="InterPro" id="IPR013783">
    <property type="entry name" value="Ig-like_fold"/>
</dbReference>
<dbReference type="InterPro" id="IPR059017">
    <property type="entry name" value="PMEL_NMB_N"/>
</dbReference>
<evidence type="ECO:0000259" key="5">
    <source>
        <dbReference type="PROSITE" id="PS50093"/>
    </source>
</evidence>
<keyword evidence="4" id="KW-0472">Membrane</keyword>
<reference evidence="6 7" key="1">
    <citation type="submission" date="2021-04" db="EMBL/GenBank/DDBJ databases">
        <authorList>
            <person name="De Guttry C."/>
            <person name="Zahm M."/>
            <person name="Klopp C."/>
            <person name="Cabau C."/>
            <person name="Louis A."/>
            <person name="Berthelot C."/>
            <person name="Parey E."/>
            <person name="Roest Crollius H."/>
            <person name="Montfort J."/>
            <person name="Robinson-Rechavi M."/>
            <person name="Bucao C."/>
            <person name="Bouchez O."/>
            <person name="Gislard M."/>
            <person name="Lluch J."/>
            <person name="Milhes M."/>
            <person name="Lampietro C."/>
            <person name="Lopez Roques C."/>
            <person name="Donnadieu C."/>
            <person name="Braasch I."/>
            <person name="Desvignes T."/>
            <person name="Postlethwait J."/>
            <person name="Bobe J."/>
            <person name="Wedekind C."/>
            <person name="Guiguen Y."/>
        </authorList>
    </citation>
    <scope>NUCLEOTIDE SEQUENCE [LARGE SCALE GENOMIC DNA]</scope>
    <source>
        <strain evidence="6">Cs_M1</strain>
        <tissue evidence="6">Blood</tissue>
    </source>
</reference>
<evidence type="ECO:0000256" key="2">
    <source>
        <dbReference type="ARBA" id="ARBA00023180"/>
    </source>
</evidence>
<dbReference type="Gene3D" id="2.60.40.10">
    <property type="entry name" value="Immunoglobulins"/>
    <property type="match status" value="1"/>
</dbReference>
<comment type="caution">
    <text evidence="6">The sequence shown here is derived from an EMBL/GenBank/DDBJ whole genome shotgun (WGS) entry which is preliminary data.</text>
</comment>
<dbReference type="PANTHER" id="PTHR11861:SF11">
    <property type="entry name" value="TRANSMEMBRANE GLYCOPROTEIN NMB"/>
    <property type="match status" value="1"/>
</dbReference>
<dbReference type="PROSITE" id="PS50093">
    <property type="entry name" value="PKD"/>
    <property type="match status" value="1"/>
</dbReference>
<keyword evidence="7" id="KW-1185">Reference proteome</keyword>
<dbReference type="GO" id="GO:0005178">
    <property type="term" value="F:integrin binding"/>
    <property type="evidence" value="ECO:0007669"/>
    <property type="project" value="TreeGrafter"/>
</dbReference>
<protein>
    <recommendedName>
        <fullName evidence="5">PKD domain-containing protein</fullName>
    </recommendedName>
</protein>
<dbReference type="InterPro" id="IPR046846">
    <property type="entry name" value="PKAT_KLD"/>
</dbReference>
<dbReference type="InterPro" id="IPR045219">
    <property type="entry name" value="PKAT"/>
</dbReference>
<feature type="transmembrane region" description="Helical" evidence="4">
    <location>
        <begin position="652"/>
        <end position="672"/>
    </location>
</feature>
<feature type="transmembrane region" description="Helical" evidence="4">
    <location>
        <begin position="38"/>
        <end position="60"/>
    </location>
</feature>
<keyword evidence="2" id="KW-0325">Glycoprotein</keyword>
<dbReference type="Proteomes" id="UP001356427">
    <property type="component" value="Unassembled WGS sequence"/>
</dbReference>
<dbReference type="GO" id="GO:0007155">
    <property type="term" value="P:cell adhesion"/>
    <property type="evidence" value="ECO:0007669"/>
    <property type="project" value="TreeGrafter"/>
</dbReference>
<proteinExistence type="inferred from homology"/>
<feature type="transmembrane region" description="Helical" evidence="4">
    <location>
        <begin position="72"/>
        <end position="91"/>
    </location>
</feature>
<dbReference type="SUPFAM" id="SSF49299">
    <property type="entry name" value="PKD domain"/>
    <property type="match status" value="1"/>
</dbReference>
<dbReference type="InterPro" id="IPR035986">
    <property type="entry name" value="PKD_dom_sf"/>
</dbReference>
<comment type="similarity">
    <text evidence="3">Belongs to the PMEL/NMB family.</text>
</comment>
<organism evidence="6 7">
    <name type="scientific">Coregonus suidteri</name>
    <dbReference type="NCBI Taxonomy" id="861788"/>
    <lineage>
        <taxon>Eukaryota</taxon>
        <taxon>Metazoa</taxon>
        <taxon>Chordata</taxon>
        <taxon>Craniata</taxon>
        <taxon>Vertebrata</taxon>
        <taxon>Euteleostomi</taxon>
        <taxon>Actinopterygii</taxon>
        <taxon>Neopterygii</taxon>
        <taxon>Teleostei</taxon>
        <taxon>Protacanthopterygii</taxon>
        <taxon>Salmoniformes</taxon>
        <taxon>Salmonidae</taxon>
        <taxon>Coregoninae</taxon>
        <taxon>Coregonus</taxon>
    </lineage>
</organism>
<dbReference type="GO" id="GO:0005886">
    <property type="term" value="C:plasma membrane"/>
    <property type="evidence" value="ECO:0007669"/>
    <property type="project" value="TreeGrafter"/>
</dbReference>
<dbReference type="CDD" id="cd00146">
    <property type="entry name" value="PKD"/>
    <property type="match status" value="1"/>
</dbReference>
<evidence type="ECO:0000256" key="3">
    <source>
        <dbReference type="ARBA" id="ARBA00025776"/>
    </source>
</evidence>
<name>A0AAN8MHN2_9TELE</name>
<dbReference type="Pfam" id="PF20433">
    <property type="entry name" value="PKAT_KLD"/>
    <property type="match status" value="1"/>
</dbReference>
<evidence type="ECO:0000256" key="4">
    <source>
        <dbReference type="SAM" id="Phobius"/>
    </source>
</evidence>
<evidence type="ECO:0000256" key="1">
    <source>
        <dbReference type="ARBA" id="ARBA00022729"/>
    </source>
</evidence>
<sequence>MRCILLSTSHVCECMQPSIKLWNSGHAGEERDNTCLRVGAVLCLVGSALGATIFGVVWILQVQLFLQVEMGALLYVCVLACTFFVSQANGLKTYRDMFPHKHSLSMKFPPIPGWNPDSNPWDDYLYPPFGPKELTRRKGKPVKVRLTSDSPAINGSVVSFTAKLEYPPCQKEDANGELVWDDHCLDGMELEASANSQLKSGYVFNWTSWLDDYGFGKCTDLKRCKVFPDGKPFPQSNDWRHKGYVYVWHSMGQYSETCDGSSSTLTVNTSDITLGAELMEVMVYRKRERRKYSPLATDKVVFFVTDKIPVAVNISQKASANLSESVFVRGEDVVFSVSVHDPSNYLKTADAVDYIWDFKDGNQLVTHSNVATHTYSAVGNVNVKLMVEAAFKIPCPPAMPTSVTSPKTTAAPTPTPGTHAITRKMETTHGFVPVTTARPAPNTPVPMTTGFPTTEPLPTTVADVALALFNPIQLFAQFLLAGPTPMSLPAGPTPMSLPASPTPMAQLRHRHLAADDCFRYLYGTFQTNITIIEHKHLINSQPANWIVDVSAAKVTNTDISFLVKCLGSTPTSACTIVSDPSCHQVRSIMCDDVPPSSECEVHLRRTFLEPGTYCVNITLEDASSLALTTTTITISNTDSDTPVSKAPHAAEVVLSSSAIVVAIFAFTAFMVYKRYKVYKRVRRSLVEDASGRGHVGVGGRMSRLREVIFPTNEERSRLLSDRRPL</sequence>
<keyword evidence="1" id="KW-0732">Signal</keyword>
<keyword evidence="4" id="KW-0812">Transmembrane</keyword>